<dbReference type="OrthoDB" id="4158189at2759"/>
<feature type="region of interest" description="Disordered" evidence="1">
    <location>
        <begin position="1"/>
        <end position="54"/>
    </location>
</feature>
<dbReference type="RefSeq" id="XP_040706708.1">
    <property type="nucleotide sequence ID" value="XM_040851681.1"/>
</dbReference>
<sequence length="179" mass="18993">MCGIPRPSSGHRIAIMFPSPSPSPSPSSSLSSSPSPSSPSSSPEPQPLPAQESYSLFFRESDLDTTKAVFRSKDASTMDSFRSCNGIDLRIERHGDLTISAPGLALGQIAPLYAFQLRPSSSSSSSSLEKKTEEMEFSLPQRLDLGVSEQGIVGRKVTVVARGEGGEVLQMGNGIVGYD</sequence>
<dbReference type="VEuPathDB" id="FungiDB:ASPSYDRAFT_86552"/>
<organism evidence="2 3">
    <name type="scientific">Aspergillus sydowii CBS 593.65</name>
    <dbReference type="NCBI Taxonomy" id="1036612"/>
    <lineage>
        <taxon>Eukaryota</taxon>
        <taxon>Fungi</taxon>
        <taxon>Dikarya</taxon>
        <taxon>Ascomycota</taxon>
        <taxon>Pezizomycotina</taxon>
        <taxon>Eurotiomycetes</taxon>
        <taxon>Eurotiomycetidae</taxon>
        <taxon>Eurotiales</taxon>
        <taxon>Aspergillaceae</taxon>
        <taxon>Aspergillus</taxon>
        <taxon>Aspergillus subgen. Nidulantes</taxon>
    </lineage>
</organism>
<gene>
    <name evidence="2" type="ORF">ASPSYDRAFT_86552</name>
</gene>
<dbReference type="AlphaFoldDB" id="A0A1L9TU08"/>
<evidence type="ECO:0000313" key="3">
    <source>
        <dbReference type="Proteomes" id="UP000184356"/>
    </source>
</evidence>
<accession>A0A1L9TU08</accession>
<name>A0A1L9TU08_9EURO</name>
<dbReference type="Proteomes" id="UP000184356">
    <property type="component" value="Unassembled WGS sequence"/>
</dbReference>
<dbReference type="EMBL" id="KV878583">
    <property type="protein sequence ID" value="OJJ62902.1"/>
    <property type="molecule type" value="Genomic_DNA"/>
</dbReference>
<proteinExistence type="predicted"/>
<protein>
    <submittedName>
        <fullName evidence="2">Uncharacterized protein</fullName>
    </submittedName>
</protein>
<evidence type="ECO:0000313" key="2">
    <source>
        <dbReference type="EMBL" id="OJJ62902.1"/>
    </source>
</evidence>
<dbReference type="GeneID" id="63767754"/>
<feature type="compositionally biased region" description="Low complexity" evidence="1">
    <location>
        <begin position="26"/>
        <end position="41"/>
    </location>
</feature>
<keyword evidence="3" id="KW-1185">Reference proteome</keyword>
<evidence type="ECO:0000256" key="1">
    <source>
        <dbReference type="SAM" id="MobiDB-lite"/>
    </source>
</evidence>
<reference evidence="3" key="1">
    <citation type="journal article" date="2017" name="Genome Biol.">
        <title>Comparative genomics reveals high biological diversity and specific adaptations in the industrially and medically important fungal genus Aspergillus.</title>
        <authorList>
            <person name="de Vries R.P."/>
            <person name="Riley R."/>
            <person name="Wiebenga A."/>
            <person name="Aguilar-Osorio G."/>
            <person name="Amillis S."/>
            <person name="Uchima C.A."/>
            <person name="Anderluh G."/>
            <person name="Asadollahi M."/>
            <person name="Askin M."/>
            <person name="Barry K."/>
            <person name="Battaglia E."/>
            <person name="Bayram O."/>
            <person name="Benocci T."/>
            <person name="Braus-Stromeyer S.A."/>
            <person name="Caldana C."/>
            <person name="Canovas D."/>
            <person name="Cerqueira G.C."/>
            <person name="Chen F."/>
            <person name="Chen W."/>
            <person name="Choi C."/>
            <person name="Clum A."/>
            <person name="Dos Santos R.A."/>
            <person name="Damasio A.R."/>
            <person name="Diallinas G."/>
            <person name="Emri T."/>
            <person name="Fekete E."/>
            <person name="Flipphi M."/>
            <person name="Freyberg S."/>
            <person name="Gallo A."/>
            <person name="Gournas C."/>
            <person name="Habgood R."/>
            <person name="Hainaut M."/>
            <person name="Harispe M.L."/>
            <person name="Henrissat B."/>
            <person name="Hilden K.S."/>
            <person name="Hope R."/>
            <person name="Hossain A."/>
            <person name="Karabika E."/>
            <person name="Karaffa L."/>
            <person name="Karanyi Z."/>
            <person name="Krasevec N."/>
            <person name="Kuo A."/>
            <person name="Kusch H."/>
            <person name="LaButti K."/>
            <person name="Lagendijk E.L."/>
            <person name="Lapidus A."/>
            <person name="Levasseur A."/>
            <person name="Lindquist E."/>
            <person name="Lipzen A."/>
            <person name="Logrieco A.F."/>
            <person name="MacCabe A."/>
            <person name="Maekelae M.R."/>
            <person name="Malavazi I."/>
            <person name="Melin P."/>
            <person name="Meyer V."/>
            <person name="Mielnichuk N."/>
            <person name="Miskei M."/>
            <person name="Molnar A.P."/>
            <person name="Mule G."/>
            <person name="Ngan C.Y."/>
            <person name="Orejas M."/>
            <person name="Orosz E."/>
            <person name="Ouedraogo J.P."/>
            <person name="Overkamp K.M."/>
            <person name="Park H.-S."/>
            <person name="Perrone G."/>
            <person name="Piumi F."/>
            <person name="Punt P.J."/>
            <person name="Ram A.F."/>
            <person name="Ramon A."/>
            <person name="Rauscher S."/>
            <person name="Record E."/>
            <person name="Riano-Pachon D.M."/>
            <person name="Robert V."/>
            <person name="Roehrig J."/>
            <person name="Ruller R."/>
            <person name="Salamov A."/>
            <person name="Salih N.S."/>
            <person name="Samson R.A."/>
            <person name="Sandor E."/>
            <person name="Sanguinetti M."/>
            <person name="Schuetze T."/>
            <person name="Sepcic K."/>
            <person name="Shelest E."/>
            <person name="Sherlock G."/>
            <person name="Sophianopoulou V."/>
            <person name="Squina F.M."/>
            <person name="Sun H."/>
            <person name="Susca A."/>
            <person name="Todd R.B."/>
            <person name="Tsang A."/>
            <person name="Unkles S.E."/>
            <person name="van de Wiele N."/>
            <person name="van Rossen-Uffink D."/>
            <person name="Oliveira J.V."/>
            <person name="Vesth T.C."/>
            <person name="Visser J."/>
            <person name="Yu J.-H."/>
            <person name="Zhou M."/>
            <person name="Andersen M.R."/>
            <person name="Archer D.B."/>
            <person name="Baker S.E."/>
            <person name="Benoit I."/>
            <person name="Brakhage A.A."/>
            <person name="Braus G.H."/>
            <person name="Fischer R."/>
            <person name="Frisvad J.C."/>
            <person name="Goldman G.H."/>
            <person name="Houbraken J."/>
            <person name="Oakley B."/>
            <person name="Pocsi I."/>
            <person name="Scazzocchio C."/>
            <person name="Seiboth B."/>
            <person name="vanKuyk P.A."/>
            <person name="Wortman J."/>
            <person name="Dyer P.S."/>
            <person name="Grigoriev I.V."/>
        </authorList>
    </citation>
    <scope>NUCLEOTIDE SEQUENCE [LARGE SCALE GENOMIC DNA]</scope>
    <source>
        <strain evidence="3">CBS 593.65</strain>
    </source>
</reference>